<comment type="caution">
    <text evidence="5">Lacks conserved residue(s) required for the propagation of feature annotation.</text>
</comment>
<proteinExistence type="predicted"/>
<evidence type="ECO:0000256" key="4">
    <source>
        <dbReference type="ARBA" id="ARBA00023157"/>
    </source>
</evidence>
<accession>A0ABN9DPF5</accession>
<dbReference type="InterPro" id="IPR050751">
    <property type="entry name" value="ECM_structural_protein"/>
</dbReference>
<evidence type="ECO:0000256" key="3">
    <source>
        <dbReference type="ARBA" id="ARBA00022737"/>
    </source>
</evidence>
<dbReference type="InterPro" id="IPR000742">
    <property type="entry name" value="EGF"/>
</dbReference>
<dbReference type="PROSITE" id="PS01186">
    <property type="entry name" value="EGF_2"/>
    <property type="match status" value="1"/>
</dbReference>
<gene>
    <name evidence="7" type="ORF">SPARVUS_LOCUS7954497</name>
</gene>
<evidence type="ECO:0000313" key="8">
    <source>
        <dbReference type="Proteomes" id="UP001162483"/>
    </source>
</evidence>
<comment type="caution">
    <text evidence="7">The sequence shown here is derived from an EMBL/GenBank/DDBJ whole genome shotgun (WGS) entry which is preliminary data.</text>
</comment>
<feature type="domain" description="EGF-like" evidence="6">
    <location>
        <begin position="32"/>
        <end position="72"/>
    </location>
</feature>
<dbReference type="Proteomes" id="UP001162483">
    <property type="component" value="Unassembled WGS sequence"/>
</dbReference>
<evidence type="ECO:0000256" key="5">
    <source>
        <dbReference type="PROSITE-ProRule" id="PRU00076"/>
    </source>
</evidence>
<dbReference type="PANTHER" id="PTHR24034:SF209">
    <property type="entry name" value="EGF-LIKE DOMAIN-CONTAINING PROTEIN"/>
    <property type="match status" value="1"/>
</dbReference>
<reference evidence="7" key="1">
    <citation type="submission" date="2023-05" db="EMBL/GenBank/DDBJ databases">
        <authorList>
            <person name="Stuckert A."/>
        </authorList>
    </citation>
    <scope>NUCLEOTIDE SEQUENCE</scope>
</reference>
<keyword evidence="2" id="KW-0732">Signal</keyword>
<dbReference type="Gene3D" id="2.10.25.10">
    <property type="entry name" value="Laminin"/>
    <property type="match status" value="2"/>
</dbReference>
<dbReference type="PROSITE" id="PS00010">
    <property type="entry name" value="ASX_HYDROXYL"/>
    <property type="match status" value="1"/>
</dbReference>
<protein>
    <recommendedName>
        <fullName evidence="6">EGF-like domain-containing protein</fullName>
    </recommendedName>
</protein>
<feature type="non-terminal residue" evidence="7">
    <location>
        <position position="106"/>
    </location>
</feature>
<dbReference type="PROSITE" id="PS50026">
    <property type="entry name" value="EGF_3"/>
    <property type="match status" value="1"/>
</dbReference>
<dbReference type="EMBL" id="CATNWA010014654">
    <property type="protein sequence ID" value="CAI9574362.1"/>
    <property type="molecule type" value="Genomic_DNA"/>
</dbReference>
<keyword evidence="1 5" id="KW-0245">EGF-like domain</keyword>
<dbReference type="SUPFAM" id="SSF57196">
    <property type="entry name" value="EGF/Laminin"/>
    <property type="match status" value="2"/>
</dbReference>
<dbReference type="InterPro" id="IPR001881">
    <property type="entry name" value="EGF-like_Ca-bd_dom"/>
</dbReference>
<evidence type="ECO:0000313" key="7">
    <source>
        <dbReference type="EMBL" id="CAI9574362.1"/>
    </source>
</evidence>
<sequence length="106" mass="11791">MASPPFEDHVFYVETFDLIEHFAIQFQDKLCGVDMCTEMDHGCQHICVNVPSSYYCQCNPGYKLNADGKTCSMIDLCAQGDHGCEHLCVSSAGSYTCACREGYKLN</sequence>
<evidence type="ECO:0000256" key="2">
    <source>
        <dbReference type="ARBA" id="ARBA00022729"/>
    </source>
</evidence>
<evidence type="ECO:0000256" key="1">
    <source>
        <dbReference type="ARBA" id="ARBA00022536"/>
    </source>
</evidence>
<keyword evidence="8" id="KW-1185">Reference proteome</keyword>
<name>A0ABN9DPF5_9NEOB</name>
<dbReference type="SMART" id="SM00181">
    <property type="entry name" value="EGF"/>
    <property type="match status" value="2"/>
</dbReference>
<dbReference type="SMART" id="SM00179">
    <property type="entry name" value="EGF_CA"/>
    <property type="match status" value="2"/>
</dbReference>
<keyword evidence="3" id="KW-0677">Repeat</keyword>
<dbReference type="InterPro" id="IPR000152">
    <property type="entry name" value="EGF-type_Asp/Asn_hydroxyl_site"/>
</dbReference>
<evidence type="ECO:0000259" key="6">
    <source>
        <dbReference type="PROSITE" id="PS50026"/>
    </source>
</evidence>
<keyword evidence="4" id="KW-1015">Disulfide bond</keyword>
<dbReference type="Pfam" id="PF14670">
    <property type="entry name" value="FXa_inhibition"/>
    <property type="match status" value="2"/>
</dbReference>
<organism evidence="7 8">
    <name type="scientific">Staurois parvus</name>
    <dbReference type="NCBI Taxonomy" id="386267"/>
    <lineage>
        <taxon>Eukaryota</taxon>
        <taxon>Metazoa</taxon>
        <taxon>Chordata</taxon>
        <taxon>Craniata</taxon>
        <taxon>Vertebrata</taxon>
        <taxon>Euteleostomi</taxon>
        <taxon>Amphibia</taxon>
        <taxon>Batrachia</taxon>
        <taxon>Anura</taxon>
        <taxon>Neobatrachia</taxon>
        <taxon>Ranoidea</taxon>
        <taxon>Ranidae</taxon>
        <taxon>Staurois</taxon>
    </lineage>
</organism>
<dbReference type="PANTHER" id="PTHR24034">
    <property type="entry name" value="EGF-LIKE DOMAIN-CONTAINING PROTEIN"/>
    <property type="match status" value="1"/>
</dbReference>